<proteinExistence type="predicted"/>
<organism evidence="1">
    <name type="scientific">Clostridium butyricum</name>
    <dbReference type="NCBI Taxonomy" id="1492"/>
    <lineage>
        <taxon>Bacteria</taxon>
        <taxon>Bacillati</taxon>
        <taxon>Bacillota</taxon>
        <taxon>Clostridia</taxon>
        <taxon>Eubacteriales</taxon>
        <taxon>Clostridiaceae</taxon>
        <taxon>Clostridium</taxon>
    </lineage>
</organism>
<protein>
    <submittedName>
        <fullName evidence="1">Uncharacterized protein</fullName>
    </submittedName>
</protein>
<sequence length="72" mass="8654">MKKRDIMISKFFDSIFEMENEIDVLINLKEALREGITIQEINMRIIYLFENKIEDIEDEIIALDYENKIIAK</sequence>
<name>A0A6N2Z673_CLOBU</name>
<accession>A0A6N2Z673</accession>
<dbReference type="AlphaFoldDB" id="A0A6N2Z673"/>
<dbReference type="EMBL" id="CACRTU010000008">
    <property type="protein sequence ID" value="VYT73498.1"/>
    <property type="molecule type" value="Genomic_DNA"/>
</dbReference>
<evidence type="ECO:0000313" key="1">
    <source>
        <dbReference type="EMBL" id="VYT73498.1"/>
    </source>
</evidence>
<gene>
    <name evidence="1" type="ORF">CBLFYP62_00606</name>
</gene>
<reference evidence="1" key="1">
    <citation type="submission" date="2019-11" db="EMBL/GenBank/DDBJ databases">
        <authorList>
            <person name="Feng L."/>
        </authorList>
    </citation>
    <scope>NUCLEOTIDE SEQUENCE</scope>
    <source>
        <strain evidence="1">CButyricumLFYP62</strain>
    </source>
</reference>
<dbReference type="RefSeq" id="WP_156736193.1">
    <property type="nucleotide sequence ID" value="NZ_CACRTU010000008.1"/>
</dbReference>